<organism evidence="1 2">
    <name type="scientific">Vallitalea pronyensis</name>
    <dbReference type="NCBI Taxonomy" id="1348613"/>
    <lineage>
        <taxon>Bacteria</taxon>
        <taxon>Bacillati</taxon>
        <taxon>Bacillota</taxon>
        <taxon>Clostridia</taxon>
        <taxon>Lachnospirales</taxon>
        <taxon>Vallitaleaceae</taxon>
        <taxon>Vallitalea</taxon>
    </lineage>
</organism>
<name>A0A8J8MQ66_9FIRM</name>
<keyword evidence="2" id="KW-1185">Reference proteome</keyword>
<reference evidence="1" key="1">
    <citation type="submission" date="2020-07" db="EMBL/GenBank/DDBJ databases">
        <title>Vallitalea pronyensis genome.</title>
        <authorList>
            <person name="Postec A."/>
        </authorList>
    </citation>
    <scope>NUCLEOTIDE SEQUENCE</scope>
    <source>
        <strain evidence="1">FatNI3</strain>
    </source>
</reference>
<dbReference type="KEGG" id="vpy:HZI73_25230"/>
<dbReference type="EMBL" id="CP058649">
    <property type="protein sequence ID" value="QUI25398.1"/>
    <property type="molecule type" value="Genomic_DNA"/>
</dbReference>
<gene>
    <name evidence="1" type="ORF">HZI73_25230</name>
</gene>
<evidence type="ECO:0000313" key="1">
    <source>
        <dbReference type="EMBL" id="QUI25398.1"/>
    </source>
</evidence>
<sequence length="96" mass="11218">MADINEHFSFFASQMLAEAYKEFSRTDLEYQEIECYLNVHSKKFYKILSSLSKEDREFTEEYISKQSLEANCANESLYIAGYMDCVKLLKEIGVLS</sequence>
<accession>A0A8J8MQ66</accession>
<dbReference type="RefSeq" id="WP_212696102.1">
    <property type="nucleotide sequence ID" value="NZ_CP058649.1"/>
</dbReference>
<proteinExistence type="predicted"/>
<evidence type="ECO:0000313" key="2">
    <source>
        <dbReference type="Proteomes" id="UP000683246"/>
    </source>
</evidence>
<protein>
    <submittedName>
        <fullName evidence="1">Uncharacterized protein</fullName>
    </submittedName>
</protein>
<dbReference type="Proteomes" id="UP000683246">
    <property type="component" value="Chromosome"/>
</dbReference>
<dbReference type="AlphaFoldDB" id="A0A8J8MQ66"/>